<sequence>MPSPPAFRHDPRKSVLCLPSAPVPTSCWEREPAVCGLDRLVHHDGAGHATAVPVSSSPAVVTGAGVVFAAGDGTVRFYDRELSKVFWRQRLDSPVYASLVVDAERRHVVVAATSGLVVCFDLRGSVVWSTETGVPVYATPTRLPGSDVLMIAAFTSRAIGLDLATGVILFDRAVPRPWHAEHGGSAAHRDPYASPVATANGTAVLACGEHALCLAPDGTELWRHDLGVAVKASPVAIHETGDVMMCPVDGRCVFMDSATGSERGHTRLGAKVIGSPAVSEGVVVAGTQHGTVTAFDADARAVRWTAPFGASREYTSFTVLPNGDFAATSTRGNIVALRRADGGFLWETTQVLGLVEHETAMDITPVVGPDGSMYCASYTGSIYHFRFQPTREEDQ</sequence>
<gene>
    <name evidence="2" type="ORF">ATK36_4854</name>
</gene>
<protein>
    <submittedName>
        <fullName evidence="2">Outer membrane protein assembly factor BamB</fullName>
    </submittedName>
</protein>
<dbReference type="Pfam" id="PF13360">
    <property type="entry name" value="PQQ_2"/>
    <property type="match status" value="2"/>
</dbReference>
<dbReference type="SUPFAM" id="SSF50998">
    <property type="entry name" value="Quinoprotein alcohol dehydrogenase-like"/>
    <property type="match status" value="2"/>
</dbReference>
<evidence type="ECO:0000313" key="2">
    <source>
        <dbReference type="EMBL" id="PFG49682.1"/>
    </source>
</evidence>
<dbReference type="Proteomes" id="UP000243542">
    <property type="component" value="Unassembled WGS sequence"/>
</dbReference>
<feature type="domain" description="Pyrrolo-quinoline quinone repeat" evidence="1">
    <location>
        <begin position="53"/>
        <end position="209"/>
    </location>
</feature>
<evidence type="ECO:0000313" key="3">
    <source>
        <dbReference type="Proteomes" id="UP000243542"/>
    </source>
</evidence>
<dbReference type="PANTHER" id="PTHR34512">
    <property type="entry name" value="CELL SURFACE PROTEIN"/>
    <property type="match status" value="1"/>
</dbReference>
<reference evidence="2 3" key="1">
    <citation type="submission" date="2017-10" db="EMBL/GenBank/DDBJ databases">
        <title>Sequencing the genomes of 1000 actinobacteria strains.</title>
        <authorList>
            <person name="Klenk H.-P."/>
        </authorList>
    </citation>
    <scope>NUCLEOTIDE SEQUENCE [LARGE SCALE GENOMIC DNA]</scope>
    <source>
        <strain evidence="2 3">DSM 46092</strain>
    </source>
</reference>
<dbReference type="PANTHER" id="PTHR34512:SF30">
    <property type="entry name" value="OUTER MEMBRANE PROTEIN ASSEMBLY FACTOR BAMB"/>
    <property type="match status" value="1"/>
</dbReference>
<name>A0A2A9FGH8_9PSEU</name>
<dbReference type="InterPro" id="IPR002372">
    <property type="entry name" value="PQQ_rpt_dom"/>
</dbReference>
<proteinExistence type="predicted"/>
<dbReference type="AlphaFoldDB" id="A0A2A9FGH8"/>
<dbReference type="Gene3D" id="2.130.10.10">
    <property type="entry name" value="YVTN repeat-like/Quinoprotein amine dehydrogenase"/>
    <property type="match status" value="2"/>
</dbReference>
<evidence type="ECO:0000259" key="1">
    <source>
        <dbReference type="Pfam" id="PF13360"/>
    </source>
</evidence>
<accession>A0A2A9FGH8</accession>
<organism evidence="2 3">
    <name type="scientific">Amycolatopsis sulphurea</name>
    <dbReference type="NCBI Taxonomy" id="76022"/>
    <lineage>
        <taxon>Bacteria</taxon>
        <taxon>Bacillati</taxon>
        <taxon>Actinomycetota</taxon>
        <taxon>Actinomycetes</taxon>
        <taxon>Pseudonocardiales</taxon>
        <taxon>Pseudonocardiaceae</taxon>
        <taxon>Amycolatopsis</taxon>
    </lineage>
</organism>
<comment type="caution">
    <text evidence="2">The sequence shown here is derived from an EMBL/GenBank/DDBJ whole genome shotgun (WGS) entry which is preliminary data.</text>
</comment>
<feature type="domain" description="Pyrrolo-quinoline quinone repeat" evidence="1">
    <location>
        <begin position="215"/>
        <end position="385"/>
    </location>
</feature>
<dbReference type="EMBL" id="PDJK01000002">
    <property type="protein sequence ID" value="PFG49682.1"/>
    <property type="molecule type" value="Genomic_DNA"/>
</dbReference>
<dbReference type="InterPro" id="IPR018391">
    <property type="entry name" value="PQQ_b-propeller_rpt"/>
</dbReference>
<dbReference type="InterPro" id="IPR011047">
    <property type="entry name" value="Quinoprotein_ADH-like_sf"/>
</dbReference>
<dbReference type="InterPro" id="IPR015943">
    <property type="entry name" value="WD40/YVTN_repeat-like_dom_sf"/>
</dbReference>
<dbReference type="SMART" id="SM00564">
    <property type="entry name" value="PQQ"/>
    <property type="match status" value="4"/>
</dbReference>
<keyword evidence="3" id="KW-1185">Reference proteome</keyword>